<dbReference type="SUPFAM" id="SSF46785">
    <property type="entry name" value="Winged helix' DNA-binding domain"/>
    <property type="match status" value="1"/>
</dbReference>
<accession>A0A927GCV2</accession>
<sequence length="92" mass="10658">MNQILLDQIIAYSRQKGFRLAKKRVAVAMALNQIDTDTDADSLWIFLRRQYPRISRGTVYLALQWLTNAGISQRTVRQDRTSIYRLARAACL</sequence>
<dbReference type="Pfam" id="PF01475">
    <property type="entry name" value="FUR"/>
    <property type="match status" value="1"/>
</dbReference>
<evidence type="ECO:0000313" key="2">
    <source>
        <dbReference type="Proteomes" id="UP000653797"/>
    </source>
</evidence>
<dbReference type="InterPro" id="IPR036390">
    <property type="entry name" value="WH_DNA-bd_sf"/>
</dbReference>
<dbReference type="RefSeq" id="WP_191038670.1">
    <property type="nucleotide sequence ID" value="NZ_JACXAA010000003.1"/>
</dbReference>
<dbReference type="AlphaFoldDB" id="A0A927GCV2"/>
<organism evidence="1 2">
    <name type="scientific">Spirosoma validum</name>
    <dbReference type="NCBI Taxonomy" id="2771355"/>
    <lineage>
        <taxon>Bacteria</taxon>
        <taxon>Pseudomonadati</taxon>
        <taxon>Bacteroidota</taxon>
        <taxon>Cytophagia</taxon>
        <taxon>Cytophagales</taxon>
        <taxon>Cytophagaceae</taxon>
        <taxon>Spirosoma</taxon>
    </lineage>
</organism>
<reference evidence="1" key="1">
    <citation type="submission" date="2020-09" db="EMBL/GenBank/DDBJ databases">
        <authorList>
            <person name="Kim M.K."/>
        </authorList>
    </citation>
    <scope>NUCLEOTIDE SEQUENCE</scope>
    <source>
        <strain evidence="1">BT704</strain>
    </source>
</reference>
<evidence type="ECO:0000313" key="1">
    <source>
        <dbReference type="EMBL" id="MBD2753023.1"/>
    </source>
</evidence>
<dbReference type="EMBL" id="JACXAA010000003">
    <property type="protein sequence ID" value="MBD2753023.1"/>
    <property type="molecule type" value="Genomic_DNA"/>
</dbReference>
<name>A0A927GCV2_9BACT</name>
<gene>
    <name evidence="1" type="ORF">IC230_09000</name>
</gene>
<dbReference type="Gene3D" id="1.10.10.10">
    <property type="entry name" value="Winged helix-like DNA-binding domain superfamily/Winged helix DNA-binding domain"/>
    <property type="match status" value="1"/>
</dbReference>
<dbReference type="InterPro" id="IPR036388">
    <property type="entry name" value="WH-like_DNA-bd_sf"/>
</dbReference>
<proteinExistence type="predicted"/>
<comment type="caution">
    <text evidence="1">The sequence shown here is derived from an EMBL/GenBank/DDBJ whole genome shotgun (WGS) entry which is preliminary data.</text>
</comment>
<protein>
    <submittedName>
        <fullName evidence="1">Transcriptional repressor</fullName>
    </submittedName>
</protein>
<dbReference type="InterPro" id="IPR002481">
    <property type="entry name" value="FUR"/>
</dbReference>
<keyword evidence="2" id="KW-1185">Reference proteome</keyword>
<dbReference type="GO" id="GO:0003700">
    <property type="term" value="F:DNA-binding transcription factor activity"/>
    <property type="evidence" value="ECO:0007669"/>
    <property type="project" value="InterPro"/>
</dbReference>
<dbReference type="Proteomes" id="UP000653797">
    <property type="component" value="Unassembled WGS sequence"/>
</dbReference>